<feature type="compositionally biased region" description="Polar residues" evidence="1">
    <location>
        <begin position="361"/>
        <end position="380"/>
    </location>
</feature>
<dbReference type="Proteomes" id="UP000183832">
    <property type="component" value="Unassembled WGS sequence"/>
</dbReference>
<evidence type="ECO:0000256" key="2">
    <source>
        <dbReference type="SAM" id="Phobius"/>
    </source>
</evidence>
<evidence type="ECO:0000256" key="1">
    <source>
        <dbReference type="SAM" id="MobiDB-lite"/>
    </source>
</evidence>
<protein>
    <submittedName>
        <fullName evidence="3">CLUMA_CG010086, isoform A</fullName>
    </submittedName>
</protein>
<feature type="region of interest" description="Disordered" evidence="1">
    <location>
        <begin position="361"/>
        <end position="416"/>
    </location>
</feature>
<dbReference type="EMBL" id="CVRI01000044">
    <property type="protein sequence ID" value="CRK96555.1"/>
    <property type="molecule type" value="Genomic_DNA"/>
</dbReference>
<reference evidence="3 4" key="1">
    <citation type="submission" date="2015-04" db="EMBL/GenBank/DDBJ databases">
        <authorList>
            <person name="Syromyatnikov M.Y."/>
            <person name="Popov V.N."/>
        </authorList>
    </citation>
    <scope>NUCLEOTIDE SEQUENCE [LARGE SCALE GENOMIC DNA]</scope>
</reference>
<keyword evidence="4" id="KW-1185">Reference proteome</keyword>
<gene>
    <name evidence="3" type="primary">putative GJ10524</name>
    <name evidence="3" type="ORF">CLUMA_CG010086</name>
</gene>
<accession>A0A1J1I8K6</accession>
<dbReference type="OrthoDB" id="6614503at2759"/>
<keyword evidence="2" id="KW-0812">Transmembrane</keyword>
<keyword evidence="2" id="KW-1133">Transmembrane helix</keyword>
<proteinExistence type="predicted"/>
<keyword evidence="2" id="KW-0472">Membrane</keyword>
<feature type="transmembrane region" description="Helical" evidence="2">
    <location>
        <begin position="242"/>
        <end position="264"/>
    </location>
</feature>
<evidence type="ECO:0000313" key="4">
    <source>
        <dbReference type="Proteomes" id="UP000183832"/>
    </source>
</evidence>
<name>A0A1J1I8K6_9DIPT</name>
<evidence type="ECO:0000313" key="3">
    <source>
        <dbReference type="EMBL" id="CRK96555.1"/>
    </source>
</evidence>
<dbReference type="AlphaFoldDB" id="A0A1J1I8K6"/>
<organism evidence="3 4">
    <name type="scientific">Clunio marinus</name>
    <dbReference type="NCBI Taxonomy" id="568069"/>
    <lineage>
        <taxon>Eukaryota</taxon>
        <taxon>Metazoa</taxon>
        <taxon>Ecdysozoa</taxon>
        <taxon>Arthropoda</taxon>
        <taxon>Hexapoda</taxon>
        <taxon>Insecta</taxon>
        <taxon>Pterygota</taxon>
        <taxon>Neoptera</taxon>
        <taxon>Endopterygota</taxon>
        <taxon>Diptera</taxon>
        <taxon>Nematocera</taxon>
        <taxon>Chironomoidea</taxon>
        <taxon>Chironomidae</taxon>
        <taxon>Clunio</taxon>
    </lineage>
</organism>
<sequence>MLGSFLKHQFLPLAKYSFYSGNITYKVVENISNLFERCKELLDTNGNDWRNPITDFSQFSSYIEPISLTTQLNDAEAMKSCACLATNQNDDNDDEEMIVPLPKMEIDEDDALSTIWLPLKRKHIFNINSKASTFILFRFFVTVSQCYKYQNIDQSIFNQRLKVWLLENISPYLNDDKLYPAFGGVLRIFKTIKGPNDVNIQINKHRKVKQKRLRLNLLQNNELHSENNEENLNSDDNYNNDLWIAIALAAFTTGVIIIIIYMLINCCCSNKKVKYSKPTRKLSCMQKLINFFKHNTHQPDPDEFHTFSKKSSKQRVNFENEKQLKSRLKGKKKSMDRMKLPLLHNLTESEEDILEVNPTNKSWSGSSIVSQNDSKNQSKFRITESSEDEQETKSKSSKFLNKIRSLSPSRFRKQKS</sequence>